<dbReference type="Proteomes" id="UP000815325">
    <property type="component" value="Unassembled WGS sequence"/>
</dbReference>
<evidence type="ECO:0008006" key="4">
    <source>
        <dbReference type="Google" id="ProtNLM"/>
    </source>
</evidence>
<feature type="compositionally biased region" description="Polar residues" evidence="1">
    <location>
        <begin position="9"/>
        <end position="19"/>
    </location>
</feature>
<evidence type="ECO:0000313" key="3">
    <source>
        <dbReference type="Proteomes" id="UP000815325"/>
    </source>
</evidence>
<proteinExistence type="predicted"/>
<sequence>MASNRERQCLTSSAYTTKPPSKRVAKHQQMAPQEEKPARPQALPPPTLLPPPMPVLPPLHQQHPRLWLSQGAAAVS</sequence>
<evidence type="ECO:0000256" key="1">
    <source>
        <dbReference type="SAM" id="MobiDB-lite"/>
    </source>
</evidence>
<protein>
    <recommendedName>
        <fullName evidence="4">Encoded protein</fullName>
    </recommendedName>
</protein>
<organism evidence="2 3">
    <name type="scientific">Dunaliella salina</name>
    <name type="common">Green alga</name>
    <name type="synonym">Protococcus salinus</name>
    <dbReference type="NCBI Taxonomy" id="3046"/>
    <lineage>
        <taxon>Eukaryota</taxon>
        <taxon>Viridiplantae</taxon>
        <taxon>Chlorophyta</taxon>
        <taxon>core chlorophytes</taxon>
        <taxon>Chlorophyceae</taxon>
        <taxon>CS clade</taxon>
        <taxon>Chlamydomonadales</taxon>
        <taxon>Dunaliellaceae</taxon>
        <taxon>Dunaliella</taxon>
    </lineage>
</organism>
<feature type="compositionally biased region" description="Pro residues" evidence="1">
    <location>
        <begin position="42"/>
        <end position="57"/>
    </location>
</feature>
<name>A0ABQ7GW05_DUNSA</name>
<reference evidence="2" key="1">
    <citation type="submission" date="2017-08" db="EMBL/GenBank/DDBJ databases">
        <authorList>
            <person name="Polle J.E."/>
            <person name="Barry K."/>
            <person name="Cushman J."/>
            <person name="Schmutz J."/>
            <person name="Tran D."/>
            <person name="Hathwaick L.T."/>
            <person name="Yim W.C."/>
            <person name="Jenkins J."/>
            <person name="Mckie-Krisberg Z.M."/>
            <person name="Prochnik S."/>
            <person name="Lindquist E."/>
            <person name="Dockter R.B."/>
            <person name="Adam C."/>
            <person name="Molina H."/>
            <person name="Bunkerborg J."/>
            <person name="Jin E."/>
            <person name="Buchheim M."/>
            <person name="Magnuson J."/>
        </authorList>
    </citation>
    <scope>NUCLEOTIDE SEQUENCE</scope>
    <source>
        <strain evidence="2">CCAP 19/18</strain>
    </source>
</reference>
<feature type="region of interest" description="Disordered" evidence="1">
    <location>
        <begin position="1"/>
        <end position="62"/>
    </location>
</feature>
<keyword evidence="3" id="KW-1185">Reference proteome</keyword>
<dbReference type="EMBL" id="MU069565">
    <property type="protein sequence ID" value="KAF5838802.1"/>
    <property type="molecule type" value="Genomic_DNA"/>
</dbReference>
<comment type="caution">
    <text evidence="2">The sequence shown here is derived from an EMBL/GenBank/DDBJ whole genome shotgun (WGS) entry which is preliminary data.</text>
</comment>
<evidence type="ECO:0000313" key="2">
    <source>
        <dbReference type="EMBL" id="KAF5838802.1"/>
    </source>
</evidence>
<gene>
    <name evidence="2" type="ORF">DUNSADRAFT_2187</name>
</gene>
<accession>A0ABQ7GW05</accession>